<dbReference type="GO" id="GO:0003677">
    <property type="term" value="F:DNA binding"/>
    <property type="evidence" value="ECO:0007669"/>
    <property type="project" value="UniProtKB-KW"/>
</dbReference>
<evidence type="ECO:0000256" key="2">
    <source>
        <dbReference type="ARBA" id="ARBA00023015"/>
    </source>
</evidence>
<evidence type="ECO:0000256" key="3">
    <source>
        <dbReference type="ARBA" id="ARBA00023125"/>
    </source>
</evidence>
<dbReference type="EMBL" id="JAGMUU010000020">
    <property type="protein sequence ID" value="KAH7129864.1"/>
    <property type="molecule type" value="Genomic_DNA"/>
</dbReference>
<dbReference type="SMART" id="SM00066">
    <property type="entry name" value="GAL4"/>
    <property type="match status" value="1"/>
</dbReference>
<feature type="domain" description="Zn(2)-C6 fungal-type" evidence="7">
    <location>
        <begin position="20"/>
        <end position="50"/>
    </location>
</feature>
<keyword evidence="5" id="KW-0539">Nucleus</keyword>
<dbReference type="AlphaFoldDB" id="A0A9P9E0C0"/>
<evidence type="ECO:0000256" key="4">
    <source>
        <dbReference type="ARBA" id="ARBA00023163"/>
    </source>
</evidence>
<reference evidence="8" key="1">
    <citation type="journal article" date="2021" name="Nat. Commun.">
        <title>Genetic determinants of endophytism in the Arabidopsis root mycobiome.</title>
        <authorList>
            <person name="Mesny F."/>
            <person name="Miyauchi S."/>
            <person name="Thiergart T."/>
            <person name="Pickel B."/>
            <person name="Atanasova L."/>
            <person name="Karlsson M."/>
            <person name="Huettel B."/>
            <person name="Barry K.W."/>
            <person name="Haridas S."/>
            <person name="Chen C."/>
            <person name="Bauer D."/>
            <person name="Andreopoulos W."/>
            <person name="Pangilinan J."/>
            <person name="LaButti K."/>
            <person name="Riley R."/>
            <person name="Lipzen A."/>
            <person name="Clum A."/>
            <person name="Drula E."/>
            <person name="Henrissat B."/>
            <person name="Kohler A."/>
            <person name="Grigoriev I.V."/>
            <person name="Martin F.M."/>
            <person name="Hacquard S."/>
        </authorList>
    </citation>
    <scope>NUCLEOTIDE SEQUENCE</scope>
    <source>
        <strain evidence="8">MPI-CAGE-AT-0021</strain>
    </source>
</reference>
<dbReference type="PROSITE" id="PS50048">
    <property type="entry name" value="ZN2_CY6_FUNGAL_2"/>
    <property type="match status" value="1"/>
</dbReference>
<dbReference type="InterPro" id="IPR036864">
    <property type="entry name" value="Zn2-C6_fun-type_DNA-bd_sf"/>
</dbReference>
<dbReference type="OrthoDB" id="3266505at2759"/>
<feature type="compositionally biased region" description="Basic residues" evidence="6">
    <location>
        <begin position="57"/>
        <end position="66"/>
    </location>
</feature>
<comment type="subcellular location">
    <subcellularLocation>
        <location evidence="1">Nucleus</location>
    </subcellularLocation>
</comment>
<keyword evidence="4" id="KW-0804">Transcription</keyword>
<evidence type="ECO:0000256" key="6">
    <source>
        <dbReference type="SAM" id="MobiDB-lite"/>
    </source>
</evidence>
<dbReference type="Proteomes" id="UP000717696">
    <property type="component" value="Unassembled WGS sequence"/>
</dbReference>
<sequence>MDHSEKTQAASTGPVRVLIACVACKTRKIRCDGKTPQCSHCVARRVDCTYAAARRYRGPGKGRKANGRVEDGAERAQQGPSPLPSTNVPNQEPRNEPIDSALLPTENASDSHAIDEVTTHHSALAPLDAFVVPTQTQASVTSRIPIFPKFMLPGTFDAHLKTAKRHLGDFNVVRRFTPLLPQHISTRLVQNSFAEIMADHQLLDLSHFLILLDSQYTASSIEPAEDPARWATVNAFMALAVRHKTAPGSEAELSGIAHGFYQNAVVVLPELILKEPSLLSLQALLSMAMFAEATSDTRASLMLRANASLQLESIRSEWLISNTFADLEENQQYTRVSQVASMLDEDNSAGFETSLVMNQC</sequence>
<keyword evidence="2" id="KW-0805">Transcription regulation</keyword>
<dbReference type="PANTHER" id="PTHR46910">
    <property type="entry name" value="TRANSCRIPTION FACTOR PDR1"/>
    <property type="match status" value="1"/>
</dbReference>
<dbReference type="InterPro" id="IPR001138">
    <property type="entry name" value="Zn2Cys6_DnaBD"/>
</dbReference>
<dbReference type="SUPFAM" id="SSF57701">
    <property type="entry name" value="Zn2/Cys6 DNA-binding domain"/>
    <property type="match status" value="1"/>
</dbReference>
<dbReference type="Pfam" id="PF00172">
    <property type="entry name" value="Zn_clus"/>
    <property type="match status" value="1"/>
</dbReference>
<dbReference type="InterPro" id="IPR050987">
    <property type="entry name" value="AtrR-like"/>
</dbReference>
<keyword evidence="9" id="KW-1185">Reference proteome</keyword>
<gene>
    <name evidence="8" type="ORF">B0J13DRAFT_563440</name>
</gene>
<evidence type="ECO:0000313" key="8">
    <source>
        <dbReference type="EMBL" id="KAH7129864.1"/>
    </source>
</evidence>
<keyword evidence="3" id="KW-0238">DNA-binding</keyword>
<dbReference type="PANTHER" id="PTHR46910:SF37">
    <property type="entry name" value="ZN(II)2CYS6 TRANSCRIPTION FACTOR (EUROFUNG)"/>
    <property type="match status" value="1"/>
</dbReference>
<evidence type="ECO:0000256" key="1">
    <source>
        <dbReference type="ARBA" id="ARBA00004123"/>
    </source>
</evidence>
<comment type="caution">
    <text evidence="8">The sequence shown here is derived from an EMBL/GenBank/DDBJ whole genome shotgun (WGS) entry which is preliminary data.</text>
</comment>
<dbReference type="GO" id="GO:0008270">
    <property type="term" value="F:zinc ion binding"/>
    <property type="evidence" value="ECO:0007669"/>
    <property type="project" value="InterPro"/>
</dbReference>
<protein>
    <recommendedName>
        <fullName evidence="7">Zn(2)-C6 fungal-type domain-containing protein</fullName>
    </recommendedName>
</protein>
<organism evidence="8 9">
    <name type="scientific">Dactylonectria estremocensis</name>
    <dbReference type="NCBI Taxonomy" id="1079267"/>
    <lineage>
        <taxon>Eukaryota</taxon>
        <taxon>Fungi</taxon>
        <taxon>Dikarya</taxon>
        <taxon>Ascomycota</taxon>
        <taxon>Pezizomycotina</taxon>
        <taxon>Sordariomycetes</taxon>
        <taxon>Hypocreomycetidae</taxon>
        <taxon>Hypocreales</taxon>
        <taxon>Nectriaceae</taxon>
        <taxon>Dactylonectria</taxon>
    </lineage>
</organism>
<dbReference type="GO" id="GO:0000981">
    <property type="term" value="F:DNA-binding transcription factor activity, RNA polymerase II-specific"/>
    <property type="evidence" value="ECO:0007669"/>
    <property type="project" value="InterPro"/>
</dbReference>
<feature type="compositionally biased region" description="Polar residues" evidence="6">
    <location>
        <begin position="78"/>
        <end position="92"/>
    </location>
</feature>
<dbReference type="PROSITE" id="PS00463">
    <property type="entry name" value="ZN2_CY6_FUNGAL_1"/>
    <property type="match status" value="1"/>
</dbReference>
<accession>A0A9P9E0C0</accession>
<evidence type="ECO:0000256" key="5">
    <source>
        <dbReference type="ARBA" id="ARBA00023242"/>
    </source>
</evidence>
<dbReference type="Gene3D" id="4.10.240.10">
    <property type="entry name" value="Zn(2)-C6 fungal-type DNA-binding domain"/>
    <property type="match status" value="1"/>
</dbReference>
<proteinExistence type="predicted"/>
<dbReference type="CDD" id="cd00067">
    <property type="entry name" value="GAL4"/>
    <property type="match status" value="1"/>
</dbReference>
<name>A0A9P9E0C0_9HYPO</name>
<evidence type="ECO:0000313" key="9">
    <source>
        <dbReference type="Proteomes" id="UP000717696"/>
    </source>
</evidence>
<feature type="region of interest" description="Disordered" evidence="6">
    <location>
        <begin position="57"/>
        <end position="103"/>
    </location>
</feature>
<evidence type="ECO:0000259" key="7">
    <source>
        <dbReference type="PROSITE" id="PS50048"/>
    </source>
</evidence>
<dbReference type="GO" id="GO:0005634">
    <property type="term" value="C:nucleus"/>
    <property type="evidence" value="ECO:0007669"/>
    <property type="project" value="UniProtKB-SubCell"/>
</dbReference>